<evidence type="ECO:0000313" key="1">
    <source>
        <dbReference type="EMBL" id="GIH20681.1"/>
    </source>
</evidence>
<dbReference type="Proteomes" id="UP000642748">
    <property type="component" value="Unassembled WGS sequence"/>
</dbReference>
<name>A0A8J3VWB9_9ACTN</name>
<dbReference type="AlphaFoldDB" id="A0A8J3VWB9"/>
<evidence type="ECO:0000313" key="2">
    <source>
        <dbReference type="Proteomes" id="UP000642748"/>
    </source>
</evidence>
<keyword evidence="2" id="KW-1185">Reference proteome</keyword>
<proteinExistence type="predicted"/>
<accession>A0A8J3VWB9</accession>
<dbReference type="EMBL" id="BONZ01000103">
    <property type="protein sequence ID" value="GIH20681.1"/>
    <property type="molecule type" value="Genomic_DNA"/>
</dbReference>
<protein>
    <submittedName>
        <fullName evidence="1">Uncharacterized protein</fullName>
    </submittedName>
</protein>
<gene>
    <name evidence="1" type="ORF">Raf01_88530</name>
</gene>
<comment type="caution">
    <text evidence="1">The sequence shown here is derived from an EMBL/GenBank/DDBJ whole genome shotgun (WGS) entry which is preliminary data.</text>
</comment>
<organism evidence="1 2">
    <name type="scientific">Rugosimonospora africana</name>
    <dbReference type="NCBI Taxonomy" id="556532"/>
    <lineage>
        <taxon>Bacteria</taxon>
        <taxon>Bacillati</taxon>
        <taxon>Actinomycetota</taxon>
        <taxon>Actinomycetes</taxon>
        <taxon>Micromonosporales</taxon>
        <taxon>Micromonosporaceae</taxon>
        <taxon>Rugosimonospora</taxon>
    </lineage>
</organism>
<sequence>MHPVLSEYVRRTGLDEARSRRMINGLRVLQEIAANGHQPITYKVFAEKLQPGLAPLATGAILEDIGVFCNQAGWPNVTCFVVSATTGECSDGFTKVSNESPAAARDAAWFAYAVYKNAPHVDDDA</sequence>
<reference evidence="1" key="1">
    <citation type="submission" date="2021-01" db="EMBL/GenBank/DDBJ databases">
        <title>Whole genome shotgun sequence of Rugosimonospora africana NBRC 104875.</title>
        <authorList>
            <person name="Komaki H."/>
            <person name="Tamura T."/>
        </authorList>
    </citation>
    <scope>NUCLEOTIDE SEQUENCE</scope>
    <source>
        <strain evidence="1">NBRC 104875</strain>
    </source>
</reference>